<dbReference type="PANTHER" id="PTHR43641">
    <property type="entry name" value="FORMATE ACETYLTRANSFERASE 3-RELATED"/>
    <property type="match status" value="1"/>
</dbReference>
<dbReference type="Gene3D" id="3.20.70.20">
    <property type="match status" value="1"/>
</dbReference>
<feature type="modified residue" description="Glycine radical" evidence="3">
    <location>
        <position position="771"/>
    </location>
</feature>
<dbReference type="GO" id="GO:0016829">
    <property type="term" value="F:lyase activity"/>
    <property type="evidence" value="ECO:0007669"/>
    <property type="project" value="UniProtKB-KW"/>
</dbReference>
<evidence type="ECO:0000259" key="4">
    <source>
        <dbReference type="PROSITE" id="PS51149"/>
    </source>
</evidence>
<dbReference type="PROSITE" id="PS51554">
    <property type="entry name" value="PFL"/>
    <property type="match status" value="1"/>
</dbReference>
<organism evidence="6 7">
    <name type="scientific">candidate division CSSED10-310 bacterium</name>
    <dbReference type="NCBI Taxonomy" id="2855610"/>
    <lineage>
        <taxon>Bacteria</taxon>
        <taxon>Bacteria division CSSED10-310</taxon>
    </lineage>
</organism>
<accession>A0ABV6YYP8</accession>
<reference evidence="6 7" key="1">
    <citation type="submission" date="2024-09" db="EMBL/GenBank/DDBJ databases">
        <title>Laminarin stimulates single cell rates of sulfate reduction while oxygen inhibits transcriptomic activity in coastal marine sediment.</title>
        <authorList>
            <person name="Lindsay M."/>
            <person name="Orcutt B."/>
            <person name="Emerson D."/>
            <person name="Stepanauskas R."/>
            <person name="D'Angelo T."/>
        </authorList>
    </citation>
    <scope>NUCLEOTIDE SEQUENCE [LARGE SCALE GENOMIC DNA]</scope>
    <source>
        <strain evidence="6">SAG AM-311-K15</strain>
    </source>
</reference>
<evidence type="ECO:0000313" key="7">
    <source>
        <dbReference type="Proteomes" id="UP001594351"/>
    </source>
</evidence>
<dbReference type="Pfam" id="PF02901">
    <property type="entry name" value="PFL-like"/>
    <property type="match status" value="1"/>
</dbReference>
<dbReference type="SUPFAM" id="SSF51998">
    <property type="entry name" value="PFL-like glycyl radical enzymes"/>
    <property type="match status" value="1"/>
</dbReference>
<gene>
    <name evidence="6" type="ORF">ACFL27_14075</name>
</gene>
<evidence type="ECO:0000256" key="1">
    <source>
        <dbReference type="ARBA" id="ARBA00022818"/>
    </source>
</evidence>
<dbReference type="EMBL" id="JBHPBY010000177">
    <property type="protein sequence ID" value="MFC1851320.1"/>
    <property type="molecule type" value="Genomic_DNA"/>
</dbReference>
<dbReference type="InterPro" id="IPR004184">
    <property type="entry name" value="PFL_dom"/>
</dbReference>
<dbReference type="PROSITE" id="PS51149">
    <property type="entry name" value="GLY_RADICAL_2"/>
    <property type="match status" value="1"/>
</dbReference>
<comment type="caution">
    <text evidence="6">The sequence shown here is derived from an EMBL/GenBank/DDBJ whole genome shotgun (WGS) entry which is preliminary data.</text>
</comment>
<keyword evidence="7" id="KW-1185">Reference proteome</keyword>
<feature type="domain" description="PFL" evidence="5">
    <location>
        <begin position="16"/>
        <end position="668"/>
    </location>
</feature>
<keyword evidence="6" id="KW-0670">Pyruvate</keyword>
<dbReference type="InterPro" id="IPR001150">
    <property type="entry name" value="Gly_radical"/>
</dbReference>
<evidence type="ECO:0000259" key="5">
    <source>
        <dbReference type="PROSITE" id="PS51554"/>
    </source>
</evidence>
<name>A0ABV6YYP8_UNCC1</name>
<evidence type="ECO:0000256" key="3">
    <source>
        <dbReference type="PROSITE-ProRule" id="PRU00493"/>
    </source>
</evidence>
<dbReference type="Pfam" id="PF01228">
    <property type="entry name" value="Gly_radical"/>
    <property type="match status" value="1"/>
</dbReference>
<sequence length="795" mass="89230">MMSSATISTEKSQSWERITRLKAAVQNGKPGICPERAVLWTAYHQNPLNRRKPVVIQMAEALREVLVNKSISIYDDELIVGNFSSRRVGGSLFPELHGVPVMEDIFKFSKRETNALEISRADIWQLLKIVPFWALKFVSIRAYRSPLKKIRFLVNQLRNIFYLINESGGISHLAPDYAKLVSLGTDGIRQEVQGFQSQFPAQSPAWYFLEAVAIIAEGLALFGERYAILAGTMAAREPDPTRKSELETLAHICQRVPRKGARTFHEALQSLFFAQIAINLESLDNSVCPGRMDFYLFPYYHKDVTSGLLTREQATELIAAFSIKMSEIVPVFSERITRFHGGMFNGQVVTVGGTDSTGRDSTNELSYIFLEVMNRLRMRQPNYHARFHPDSPSDYVNTITRILVEGSNSPALYNDQVIVDTMCKQGYKIEDARNYTAVGCVEPVSQGKSFSSTDAAIFNVPIILELALNQGKRFGSFFRAGARTRPVSKMTTMADVEHAFEIQLKFQLYKLILDLQAVELANRKLHPTPLTSMLLEGCLESGTCSTAGGARYNFSGIQCVGPTDTGDALYAIEQAVFVTEKLTLKELVDHLKNNLQDEQLRNYLRGLPKFGNDEAEVDRWTIYVINEFRRIITEHTNTRGGNYVPGLYSVTSHEFFGQITGALPHGRRKGESFASGIAPGNGMDRNGPTALLNSINRIDFSNITNGANFNIKFDPYCLRGQTGLLALHSILKTYFRRGGMQIQVNVLDPSILLEARDNPDLYPHLLVRVSGYSAYFNDLSPEMKDEIIRRTVVRS</sequence>
<keyword evidence="1 3" id="KW-0556">Organic radical</keyword>
<dbReference type="PANTHER" id="PTHR43641:SF2">
    <property type="entry name" value="DEHYDRATASE YBIW-RELATED"/>
    <property type="match status" value="1"/>
</dbReference>
<evidence type="ECO:0000256" key="2">
    <source>
        <dbReference type="ARBA" id="ARBA00023239"/>
    </source>
</evidence>
<proteinExistence type="predicted"/>
<feature type="domain" description="Glycine radical" evidence="4">
    <location>
        <begin position="675"/>
        <end position="795"/>
    </location>
</feature>
<evidence type="ECO:0000313" key="6">
    <source>
        <dbReference type="EMBL" id="MFC1851320.1"/>
    </source>
</evidence>
<dbReference type="InterPro" id="IPR051215">
    <property type="entry name" value="GRE"/>
</dbReference>
<keyword evidence="2 6" id="KW-0456">Lyase</keyword>
<dbReference type="Proteomes" id="UP001594351">
    <property type="component" value="Unassembled WGS sequence"/>
</dbReference>
<protein>
    <submittedName>
        <fullName evidence="6">Pyruvate formate lyase family protein</fullName>
    </submittedName>
</protein>